<dbReference type="Pfam" id="PF00733">
    <property type="entry name" value="Asn_synthase"/>
    <property type="match status" value="1"/>
</dbReference>
<evidence type="ECO:0000259" key="1">
    <source>
        <dbReference type="Pfam" id="PF00733"/>
    </source>
</evidence>
<evidence type="ECO:0000313" key="2">
    <source>
        <dbReference type="EMBL" id="MFH8550657.1"/>
    </source>
</evidence>
<dbReference type="RefSeq" id="WP_397717226.1">
    <property type="nucleotide sequence ID" value="NZ_JBIRGN010000008.1"/>
</dbReference>
<dbReference type="Gene3D" id="3.40.50.620">
    <property type="entry name" value="HUPs"/>
    <property type="match status" value="1"/>
</dbReference>
<reference evidence="2 3" key="1">
    <citation type="submission" date="2024-10" db="EMBL/GenBank/DDBJ databases">
        <title>The Natural Products Discovery Center: Release of the First 8490 Sequenced Strains for Exploring Actinobacteria Biosynthetic Diversity.</title>
        <authorList>
            <person name="Kalkreuter E."/>
            <person name="Kautsar S.A."/>
            <person name="Yang D."/>
            <person name="Bader C.D."/>
            <person name="Teijaro C.N."/>
            <person name="Fluegel L."/>
            <person name="Davis C.M."/>
            <person name="Simpson J.R."/>
            <person name="Lauterbach L."/>
            <person name="Steele A.D."/>
            <person name="Gui C."/>
            <person name="Meng S."/>
            <person name="Li G."/>
            <person name="Viehrig K."/>
            <person name="Ye F."/>
            <person name="Su P."/>
            <person name="Kiefer A.F."/>
            <person name="Nichols A."/>
            <person name="Cepeda A.J."/>
            <person name="Yan W."/>
            <person name="Fan B."/>
            <person name="Jiang Y."/>
            <person name="Adhikari A."/>
            <person name="Zheng C.-J."/>
            <person name="Schuster L."/>
            <person name="Cowan T.M."/>
            <person name="Smanski M.J."/>
            <person name="Chevrette M.G."/>
            <person name="De Carvalho L.P.S."/>
            <person name="Shen B."/>
        </authorList>
    </citation>
    <scope>NUCLEOTIDE SEQUENCE [LARGE SCALE GENOMIC DNA]</scope>
    <source>
        <strain evidence="2 3">NPDC017990</strain>
    </source>
</reference>
<gene>
    <name evidence="2" type="ORF">ACH4F9_37260</name>
</gene>
<dbReference type="EMBL" id="JBIRGQ010000008">
    <property type="protein sequence ID" value="MFH8550657.1"/>
    <property type="molecule type" value="Genomic_DNA"/>
</dbReference>
<proteinExistence type="predicted"/>
<keyword evidence="3" id="KW-1185">Reference proteome</keyword>
<feature type="domain" description="Asparagine synthetase" evidence="1">
    <location>
        <begin position="244"/>
        <end position="628"/>
    </location>
</feature>
<dbReference type="Proteomes" id="UP001610818">
    <property type="component" value="Unassembled WGS sequence"/>
</dbReference>
<protein>
    <submittedName>
        <fullName evidence="2">Asparagine synthase-related protein</fullName>
    </submittedName>
</protein>
<dbReference type="InterPro" id="IPR014729">
    <property type="entry name" value="Rossmann-like_a/b/a_fold"/>
</dbReference>
<name>A0ABW7R082_9ACTN</name>
<evidence type="ECO:0000313" key="3">
    <source>
        <dbReference type="Proteomes" id="UP001610818"/>
    </source>
</evidence>
<dbReference type="InterPro" id="IPR001962">
    <property type="entry name" value="Asn_synthase"/>
</dbReference>
<dbReference type="SUPFAM" id="SSF52402">
    <property type="entry name" value="Adenine nucleotide alpha hydrolases-like"/>
    <property type="match status" value="1"/>
</dbReference>
<organism evidence="2 3">
    <name type="scientific">Streptomyces longisporoflavus</name>
    <dbReference type="NCBI Taxonomy" id="28044"/>
    <lineage>
        <taxon>Bacteria</taxon>
        <taxon>Bacillati</taxon>
        <taxon>Actinomycetota</taxon>
        <taxon>Actinomycetes</taxon>
        <taxon>Kitasatosporales</taxon>
        <taxon>Streptomycetaceae</taxon>
        <taxon>Streptomyces</taxon>
    </lineage>
</organism>
<accession>A0ABW7R082</accession>
<comment type="caution">
    <text evidence="2">The sequence shown here is derived from an EMBL/GenBank/DDBJ whole genome shotgun (WGS) entry which is preliminary data.</text>
</comment>
<sequence length="645" mass="68733">MTGKPDGRSVADGDARHRFVREAGLAELAAVPAWFVALPDCAAAAAVAARLREYAEYGVPHPSGRPWLLGVGRDGLVLGEGREAKVAVFGQHAASGDDLDRIAGRIAAGAEAGAYAEGLAGSFHLVASAGGQVRVQGALSGLRRVYTAEVDGITVAADRADALAFLAGSRAGGSGAAIDRTQLAFHLLDPPLLHPLTDRPVWRNVNFVSPDQCVLLDRGGRARTLRRWTPPPPDLPLAEGARAVREALEAAVAVRTAGQQLVSGDLSGLDSTSVCCLAAGRTRVVAFTAASPDPLDDDVEWAVRTAAAAGGIEHHVVPAAEMPLIYHGLPGMDEPFDEPCGVIADSARWLSLARRAAAHGSAVHLTGFGGDELLGASTSHLRTLLRRRPLEAVRQLRGFTASYRWSRRQVLRQLCDTRPYGHWLGAAAGLLTAPAPFENAPTLDWGPVPRMPPWATRDATDAVRALIRDAAPDAELLADRRGIHDDLEGIRDAARPLRAIGQLAARTGIRLAAPYYDDRVLEAALAVRPEEKRTPWRYKPLLLEGMKGAVPDVSLARQSKSPGTCDLDGALRKHRAELLALWEDSRLARLGLADPAALRTLCVRPLAEHGRDLHGALYQAVACEVWLRARERAATTPNPEAKSPC</sequence>